<dbReference type="InterPro" id="IPR012042">
    <property type="entry name" value="NeuTTM/CthTTM-like"/>
</dbReference>
<dbReference type="PANTHER" id="PTHR40114:SF1">
    <property type="entry name" value="SLR0698 PROTEIN"/>
    <property type="match status" value="1"/>
</dbReference>
<dbReference type="AlphaFoldDB" id="A0A975IY49"/>
<dbReference type="SUPFAM" id="SSF55154">
    <property type="entry name" value="CYTH-like phosphatases"/>
    <property type="match status" value="1"/>
</dbReference>
<dbReference type="PROSITE" id="PS51707">
    <property type="entry name" value="CYTH"/>
    <property type="match status" value="1"/>
</dbReference>
<organism evidence="3 4">
    <name type="scientific">Luteolibacter ambystomatis</name>
    <dbReference type="NCBI Taxonomy" id="2824561"/>
    <lineage>
        <taxon>Bacteria</taxon>
        <taxon>Pseudomonadati</taxon>
        <taxon>Verrucomicrobiota</taxon>
        <taxon>Verrucomicrobiia</taxon>
        <taxon>Verrucomicrobiales</taxon>
        <taxon>Verrucomicrobiaceae</taxon>
        <taxon>Luteolibacter</taxon>
    </lineage>
</organism>
<dbReference type="SMART" id="SM01118">
    <property type="entry name" value="CYTH"/>
    <property type="match status" value="1"/>
</dbReference>
<dbReference type="InterPro" id="IPR023577">
    <property type="entry name" value="CYTH_domain"/>
</dbReference>
<evidence type="ECO:0000259" key="2">
    <source>
        <dbReference type="PROSITE" id="PS51707"/>
    </source>
</evidence>
<dbReference type="PANTHER" id="PTHR40114">
    <property type="entry name" value="SLR0698 PROTEIN"/>
    <property type="match status" value="1"/>
</dbReference>
<gene>
    <name evidence="3" type="ORF">KBB96_11580</name>
</gene>
<feature type="active site" description="Proton acceptor" evidence="1">
    <location>
        <position position="29"/>
    </location>
</feature>
<keyword evidence="4" id="KW-1185">Reference proteome</keyword>
<feature type="domain" description="CYTH" evidence="2">
    <location>
        <begin position="2"/>
        <end position="147"/>
    </location>
</feature>
<sequence length="153" mass="17425">MGREIERKFLVTGSGWNHGATGKRMTQGYLSLDPDRTVRVRLAGDEAWLTIKGRAQGLVRQEFEYTIPAHEARELLALCTGAVIDKIRYRVGYAGHVWEVDVFHGDNDGLIVAEIEMDSEDVKVPLPEWVGDEVSDDPRYLNSHLVRMPFKEW</sequence>
<name>A0A975IY49_9BACT</name>
<proteinExistence type="predicted"/>
<dbReference type="RefSeq" id="WP_211629602.1">
    <property type="nucleotide sequence ID" value="NZ_CP073100.1"/>
</dbReference>
<dbReference type="EMBL" id="CP073100">
    <property type="protein sequence ID" value="QUE49513.1"/>
    <property type="molecule type" value="Genomic_DNA"/>
</dbReference>
<dbReference type="KEGG" id="lamb:KBB96_11580"/>
<dbReference type="CDD" id="cd07891">
    <property type="entry name" value="CYTH-like_CthTTM-like_1"/>
    <property type="match status" value="1"/>
</dbReference>
<dbReference type="Pfam" id="PF01928">
    <property type="entry name" value="CYTH"/>
    <property type="match status" value="1"/>
</dbReference>
<evidence type="ECO:0000256" key="1">
    <source>
        <dbReference type="PIRSR" id="PIRSR016487-1"/>
    </source>
</evidence>
<dbReference type="Gene3D" id="2.40.320.10">
    <property type="entry name" value="Hypothetical Protein Pfu-838710-001"/>
    <property type="match status" value="1"/>
</dbReference>
<reference evidence="3" key="1">
    <citation type="submission" date="2021-04" db="EMBL/GenBank/DDBJ databases">
        <title>Luteolibacter sp. 32A isolated from the skin of an Anderson's salamander (Ambystoma andersonii).</title>
        <authorList>
            <person name="Spergser J."/>
            <person name="Busse H.-J."/>
        </authorList>
    </citation>
    <scope>NUCLEOTIDE SEQUENCE</scope>
    <source>
        <strain evidence="3">32A</strain>
    </source>
</reference>
<evidence type="ECO:0000313" key="4">
    <source>
        <dbReference type="Proteomes" id="UP000676169"/>
    </source>
</evidence>
<protein>
    <submittedName>
        <fullName evidence="3">CYTH domain-containing protein</fullName>
    </submittedName>
</protein>
<evidence type="ECO:0000313" key="3">
    <source>
        <dbReference type="EMBL" id="QUE49513.1"/>
    </source>
</evidence>
<accession>A0A975IY49</accession>
<dbReference type="PIRSF" id="PIRSF016487">
    <property type="entry name" value="CYTH_UCP016487"/>
    <property type="match status" value="1"/>
</dbReference>
<dbReference type="Proteomes" id="UP000676169">
    <property type="component" value="Chromosome"/>
</dbReference>
<dbReference type="InterPro" id="IPR033469">
    <property type="entry name" value="CYTH-like_dom_sf"/>
</dbReference>